<dbReference type="OrthoDB" id="2410764at2759"/>
<organism evidence="2 3">
    <name type="scientific">Dentiscutata erythropus</name>
    <dbReference type="NCBI Taxonomy" id="1348616"/>
    <lineage>
        <taxon>Eukaryota</taxon>
        <taxon>Fungi</taxon>
        <taxon>Fungi incertae sedis</taxon>
        <taxon>Mucoromycota</taxon>
        <taxon>Glomeromycotina</taxon>
        <taxon>Glomeromycetes</taxon>
        <taxon>Diversisporales</taxon>
        <taxon>Gigasporaceae</taxon>
        <taxon>Dentiscutata</taxon>
    </lineage>
</organism>
<keyword evidence="1" id="KW-0175">Coiled coil</keyword>
<name>A0A9N9E4B3_9GLOM</name>
<evidence type="ECO:0000313" key="2">
    <source>
        <dbReference type="EMBL" id="CAG8659484.1"/>
    </source>
</evidence>
<evidence type="ECO:0000313" key="3">
    <source>
        <dbReference type="Proteomes" id="UP000789405"/>
    </source>
</evidence>
<dbReference type="EMBL" id="CAJVPY010006270">
    <property type="protein sequence ID" value="CAG8659484.1"/>
    <property type="molecule type" value="Genomic_DNA"/>
</dbReference>
<dbReference type="AlphaFoldDB" id="A0A9N9E4B3"/>
<evidence type="ECO:0000256" key="1">
    <source>
        <dbReference type="SAM" id="Coils"/>
    </source>
</evidence>
<protein>
    <submittedName>
        <fullName evidence="2">23044_t:CDS:1</fullName>
    </submittedName>
</protein>
<dbReference type="Proteomes" id="UP000789405">
    <property type="component" value="Unassembled WGS sequence"/>
</dbReference>
<proteinExistence type="predicted"/>
<comment type="caution">
    <text evidence="2">The sequence shown here is derived from an EMBL/GenBank/DDBJ whole genome shotgun (WGS) entry which is preliminary data.</text>
</comment>
<feature type="coiled-coil region" evidence="1">
    <location>
        <begin position="38"/>
        <end position="99"/>
    </location>
</feature>
<reference evidence="2" key="1">
    <citation type="submission" date="2021-06" db="EMBL/GenBank/DDBJ databases">
        <authorList>
            <person name="Kallberg Y."/>
            <person name="Tangrot J."/>
            <person name="Rosling A."/>
        </authorList>
    </citation>
    <scope>NUCLEOTIDE SEQUENCE</scope>
    <source>
        <strain evidence="2">MA453B</strain>
    </source>
</reference>
<sequence length="153" mass="17973">MHVPSRQSLLSQLSSSQLSLSLELPESDKLIFYNAIVQKEASAKKKELKKELPKLQAITKITTNPEYYSFQISDIQKNIKSQDNRLNKLKRHKEQLVIRYDSRGHPPLLFQYPNLHDYIHFCIEFGEADTQRQCEIIKVRTINYLRTALEEIQ</sequence>
<keyword evidence="3" id="KW-1185">Reference proteome</keyword>
<accession>A0A9N9E4B3</accession>
<gene>
    <name evidence="2" type="ORF">DERYTH_LOCUS10633</name>
</gene>